<dbReference type="AlphaFoldDB" id="A0A0B6ZJC2"/>
<feature type="compositionally biased region" description="Pro residues" evidence="1">
    <location>
        <begin position="76"/>
        <end position="92"/>
    </location>
</feature>
<evidence type="ECO:0000313" key="3">
    <source>
        <dbReference type="EMBL" id="CEK68623.1"/>
    </source>
</evidence>
<proteinExistence type="predicted"/>
<feature type="compositionally biased region" description="Low complexity" evidence="1">
    <location>
        <begin position="65"/>
        <end position="75"/>
    </location>
</feature>
<name>A0A0B6ZJC2_9EUPU</name>
<keyword evidence="2" id="KW-0812">Transmembrane</keyword>
<organism evidence="3">
    <name type="scientific">Arion vulgaris</name>
    <dbReference type="NCBI Taxonomy" id="1028688"/>
    <lineage>
        <taxon>Eukaryota</taxon>
        <taxon>Metazoa</taxon>
        <taxon>Spiralia</taxon>
        <taxon>Lophotrochozoa</taxon>
        <taxon>Mollusca</taxon>
        <taxon>Gastropoda</taxon>
        <taxon>Heterobranchia</taxon>
        <taxon>Euthyneura</taxon>
        <taxon>Panpulmonata</taxon>
        <taxon>Eupulmonata</taxon>
        <taxon>Stylommatophora</taxon>
        <taxon>Helicina</taxon>
        <taxon>Arionoidea</taxon>
        <taxon>Arionidae</taxon>
        <taxon>Arion</taxon>
    </lineage>
</organism>
<evidence type="ECO:0000256" key="1">
    <source>
        <dbReference type="SAM" id="MobiDB-lite"/>
    </source>
</evidence>
<evidence type="ECO:0000256" key="2">
    <source>
        <dbReference type="SAM" id="Phobius"/>
    </source>
</evidence>
<feature type="transmembrane region" description="Helical" evidence="2">
    <location>
        <begin position="172"/>
        <end position="190"/>
    </location>
</feature>
<accession>A0A0B6ZJC2</accession>
<sequence length="194" mass="21960">MPVQYTNQVVGYEGSAQGVVIATHSAGNMSQQYPVSSVATASPYYNYDNNQNSKFESPGFNFPATQHPPQQQPNQHYPPPQNPIQQYPPPQYLPQQQTTQSNVIVSDPVYSGQPQTPVVSSFQDPRKEKKKLAVVSIVLFSCVLPITWYTMVFNDYGDIYIQGTVDIILRSIFYWLSIFRSFITPIIWISSSRK</sequence>
<reference evidence="3" key="1">
    <citation type="submission" date="2014-12" db="EMBL/GenBank/DDBJ databases">
        <title>Insight into the proteome of Arion vulgaris.</title>
        <authorList>
            <person name="Aradska J."/>
            <person name="Bulat T."/>
            <person name="Smidak R."/>
            <person name="Sarate P."/>
            <person name="Gangsoo J."/>
            <person name="Sialana F."/>
            <person name="Bilban M."/>
            <person name="Lubec G."/>
        </authorList>
    </citation>
    <scope>NUCLEOTIDE SEQUENCE</scope>
    <source>
        <tissue evidence="3">Skin</tissue>
    </source>
</reference>
<keyword evidence="2" id="KW-1133">Transmembrane helix</keyword>
<gene>
    <name evidence="3" type="primary">ORF67027</name>
</gene>
<dbReference type="EMBL" id="HACG01021758">
    <property type="protein sequence ID" value="CEK68623.1"/>
    <property type="molecule type" value="Transcribed_RNA"/>
</dbReference>
<feature type="region of interest" description="Disordered" evidence="1">
    <location>
        <begin position="49"/>
        <end position="98"/>
    </location>
</feature>
<protein>
    <submittedName>
        <fullName evidence="3">Uncharacterized protein</fullName>
    </submittedName>
</protein>
<feature type="transmembrane region" description="Helical" evidence="2">
    <location>
        <begin position="132"/>
        <end position="152"/>
    </location>
</feature>
<keyword evidence="2" id="KW-0472">Membrane</keyword>